<feature type="transmembrane region" description="Helical" evidence="4">
    <location>
        <begin position="51"/>
        <end position="75"/>
    </location>
</feature>
<keyword evidence="4" id="KW-0812">Transmembrane</keyword>
<dbReference type="InterPro" id="IPR000326">
    <property type="entry name" value="PAP2/HPO"/>
</dbReference>
<dbReference type="EMBL" id="QFWQ01000005">
    <property type="protein sequence ID" value="RCS30018.1"/>
    <property type="molecule type" value="Genomic_DNA"/>
</dbReference>
<dbReference type="PANTHER" id="PTHR14969:SF13">
    <property type="entry name" value="AT30094P"/>
    <property type="match status" value="1"/>
</dbReference>
<feature type="transmembrane region" description="Helical" evidence="4">
    <location>
        <begin position="178"/>
        <end position="200"/>
    </location>
</feature>
<dbReference type="Proteomes" id="UP000252387">
    <property type="component" value="Unassembled WGS sequence"/>
</dbReference>
<evidence type="ECO:0000313" key="7">
    <source>
        <dbReference type="Proteomes" id="UP000252387"/>
    </source>
</evidence>
<dbReference type="InterPro" id="IPR036938">
    <property type="entry name" value="PAP2/HPO_sf"/>
</dbReference>
<dbReference type="RefSeq" id="WP_114342338.1">
    <property type="nucleotide sequence ID" value="NZ_QFWQ01000005.1"/>
</dbReference>
<feature type="transmembrane region" description="Helical" evidence="4">
    <location>
        <begin position="137"/>
        <end position="158"/>
    </location>
</feature>
<dbReference type="AlphaFoldDB" id="A0A368KFP9"/>
<feature type="transmembrane region" description="Helical" evidence="4">
    <location>
        <begin position="207"/>
        <end position="228"/>
    </location>
</feature>
<dbReference type="EC" id="3.6.1.27" evidence="1"/>
<protein>
    <recommendedName>
        <fullName evidence="1">undecaprenyl-diphosphate phosphatase</fullName>
        <ecNumber evidence="1">3.6.1.27</ecNumber>
    </recommendedName>
    <alternativeName>
        <fullName evidence="2">Undecaprenyl pyrophosphate phosphatase</fullName>
    </alternativeName>
</protein>
<dbReference type="SUPFAM" id="SSF48317">
    <property type="entry name" value="Acid phosphatase/Vanadium-dependent haloperoxidase"/>
    <property type="match status" value="1"/>
</dbReference>
<evidence type="ECO:0000256" key="2">
    <source>
        <dbReference type="ARBA" id="ARBA00032707"/>
    </source>
</evidence>
<keyword evidence="4" id="KW-0472">Membrane</keyword>
<proteinExistence type="predicted"/>
<evidence type="ECO:0000256" key="3">
    <source>
        <dbReference type="ARBA" id="ARBA00047594"/>
    </source>
</evidence>
<keyword evidence="4" id="KW-1133">Transmembrane helix</keyword>
<evidence type="ECO:0000313" key="6">
    <source>
        <dbReference type="EMBL" id="RCS30018.1"/>
    </source>
</evidence>
<evidence type="ECO:0000256" key="4">
    <source>
        <dbReference type="SAM" id="Phobius"/>
    </source>
</evidence>
<dbReference type="OrthoDB" id="9780918at2"/>
<comment type="caution">
    <text evidence="6">The sequence shown here is derived from an EMBL/GenBank/DDBJ whole genome shotgun (WGS) entry which is preliminary data.</text>
</comment>
<dbReference type="GO" id="GO:0050380">
    <property type="term" value="F:undecaprenyl-diphosphatase activity"/>
    <property type="evidence" value="ECO:0007669"/>
    <property type="project" value="UniProtKB-EC"/>
</dbReference>
<sequence>MDPMVEWIAAHALRLWALLLLLVLLAGDLAWQRNAHWQRRALAGSRAPIVLRWQAGLILLLVLALLFLAIAAAVAGQPVGELARFDADLAEHLHAQLPLPVLRGIAVVTHLGDLWWVAPTAAVVALLLLLRRRWRLAGIWVVALLGILPINGGLKAIFRRVRPLHDHGFIVESGWSFPSGHAFGAIVFYGMLAYVLLRLLPPRFHRAVIAATVLLVGMVGISRILLQVHYFSDVMAGYAAGAAWLVLCIGAAEHLRMTATRTLP</sequence>
<accession>A0A368KFP9</accession>
<comment type="catalytic activity">
    <reaction evidence="3">
        <text>di-trans,octa-cis-undecaprenyl diphosphate + H2O = di-trans,octa-cis-undecaprenyl phosphate + phosphate + H(+)</text>
        <dbReference type="Rhea" id="RHEA:28094"/>
        <dbReference type="ChEBI" id="CHEBI:15377"/>
        <dbReference type="ChEBI" id="CHEBI:15378"/>
        <dbReference type="ChEBI" id="CHEBI:43474"/>
        <dbReference type="ChEBI" id="CHEBI:58405"/>
        <dbReference type="ChEBI" id="CHEBI:60392"/>
        <dbReference type="EC" id="3.6.1.27"/>
    </reaction>
</comment>
<dbReference type="SMART" id="SM00014">
    <property type="entry name" value="acidPPc"/>
    <property type="match status" value="1"/>
</dbReference>
<reference evidence="6 7" key="1">
    <citation type="submission" date="2018-05" db="EMBL/GenBank/DDBJ databases">
        <title>Draft genome sequence of Rhodanobacter denitrificans Yn1 isolated from gold copper mine.</title>
        <authorList>
            <person name="Yang N."/>
            <person name="Mazhar H.S."/>
            <person name="Rensing C."/>
        </authorList>
    </citation>
    <scope>NUCLEOTIDE SEQUENCE [LARGE SCALE GENOMIC DNA]</scope>
    <source>
        <strain evidence="6 7">Yn1</strain>
    </source>
</reference>
<dbReference type="CDD" id="cd03392">
    <property type="entry name" value="PAP2_like_2"/>
    <property type="match status" value="1"/>
</dbReference>
<keyword evidence="7" id="KW-1185">Reference proteome</keyword>
<feature type="transmembrane region" description="Helical" evidence="4">
    <location>
        <begin position="114"/>
        <end position="130"/>
    </location>
</feature>
<feature type="domain" description="Phosphatidic acid phosphatase type 2/haloperoxidase" evidence="5">
    <location>
        <begin position="137"/>
        <end position="249"/>
    </location>
</feature>
<dbReference type="Pfam" id="PF01569">
    <property type="entry name" value="PAP2"/>
    <property type="match status" value="1"/>
</dbReference>
<feature type="transmembrane region" description="Helical" evidence="4">
    <location>
        <begin position="12"/>
        <end position="31"/>
    </location>
</feature>
<feature type="transmembrane region" description="Helical" evidence="4">
    <location>
        <begin position="234"/>
        <end position="252"/>
    </location>
</feature>
<dbReference type="PANTHER" id="PTHR14969">
    <property type="entry name" value="SPHINGOSINE-1-PHOSPHATE PHOSPHOHYDROLASE"/>
    <property type="match status" value="1"/>
</dbReference>
<dbReference type="Gene3D" id="1.20.144.10">
    <property type="entry name" value="Phosphatidic acid phosphatase type 2/haloperoxidase"/>
    <property type="match status" value="1"/>
</dbReference>
<organism evidence="6 7">
    <name type="scientific">Rhodanobacter denitrificans</name>
    <dbReference type="NCBI Taxonomy" id="666685"/>
    <lineage>
        <taxon>Bacteria</taxon>
        <taxon>Pseudomonadati</taxon>
        <taxon>Pseudomonadota</taxon>
        <taxon>Gammaproteobacteria</taxon>
        <taxon>Lysobacterales</taxon>
        <taxon>Rhodanobacteraceae</taxon>
        <taxon>Rhodanobacter</taxon>
    </lineage>
</organism>
<name>A0A368KFP9_9GAMM</name>
<evidence type="ECO:0000259" key="5">
    <source>
        <dbReference type="SMART" id="SM00014"/>
    </source>
</evidence>
<gene>
    <name evidence="6" type="ORF">DEO45_08035</name>
</gene>
<evidence type="ECO:0000256" key="1">
    <source>
        <dbReference type="ARBA" id="ARBA00012374"/>
    </source>
</evidence>